<dbReference type="SUPFAM" id="SSF82771">
    <property type="entry name" value="GIY-YIG endonuclease"/>
    <property type="match status" value="1"/>
</dbReference>
<dbReference type="OrthoDB" id="115808at2759"/>
<keyword evidence="1" id="KW-0175">Coiled coil</keyword>
<reference evidence="3" key="1">
    <citation type="submission" date="2023-04" db="EMBL/GenBank/DDBJ databases">
        <title>Phytophthora lilii NBRC 32176.</title>
        <authorList>
            <person name="Ichikawa N."/>
            <person name="Sato H."/>
            <person name="Tonouchi N."/>
        </authorList>
    </citation>
    <scope>NUCLEOTIDE SEQUENCE</scope>
    <source>
        <strain evidence="3">NBRC 32176</strain>
    </source>
</reference>
<evidence type="ECO:0000256" key="1">
    <source>
        <dbReference type="SAM" id="Coils"/>
    </source>
</evidence>
<dbReference type="Proteomes" id="UP001165083">
    <property type="component" value="Unassembled WGS sequence"/>
</dbReference>
<dbReference type="InterPro" id="IPR035901">
    <property type="entry name" value="GIY-YIG_endonuc_sf"/>
</dbReference>
<dbReference type="EMBL" id="BSXW01001145">
    <property type="protein sequence ID" value="GMF34077.1"/>
    <property type="molecule type" value="Genomic_DNA"/>
</dbReference>
<comment type="caution">
    <text evidence="3">The sequence shown here is derived from an EMBL/GenBank/DDBJ whole genome shotgun (WGS) entry which is preliminary data.</text>
</comment>
<feature type="coiled-coil region" evidence="1">
    <location>
        <begin position="155"/>
        <end position="182"/>
    </location>
</feature>
<sequence length="216" mass="25568">MKGYIYKITNADESILYVGSTTLTIKQRWRAHTIAFNRWNEGKIRCAAMIYHHFREHGIDAFDIHLISEHEIEDRKSLLQFEQLVIDSTSCVNKNAAWISEVERKKQKRTYREDHRDDHRSYVSESVECECGETYTRGLKARHVQTERHRYGIASEEERKNIDEAREEADYERKEALKARRNARVECECGTSYPKAGKSYHVRKSEAHLKWLADHH</sequence>
<accession>A0A9W6X963</accession>
<gene>
    <name evidence="3" type="ORF">Plil01_001452400</name>
</gene>
<feature type="domain" description="GIY-YIG" evidence="2">
    <location>
        <begin position="1"/>
        <end position="100"/>
    </location>
</feature>
<name>A0A9W6X963_9STRA</name>
<dbReference type="Gene3D" id="3.40.1440.10">
    <property type="entry name" value="GIY-YIG endonuclease"/>
    <property type="match status" value="1"/>
</dbReference>
<dbReference type="InterPro" id="IPR000305">
    <property type="entry name" value="GIY-YIG_endonuc"/>
</dbReference>
<organism evidence="3 4">
    <name type="scientific">Phytophthora lilii</name>
    <dbReference type="NCBI Taxonomy" id="2077276"/>
    <lineage>
        <taxon>Eukaryota</taxon>
        <taxon>Sar</taxon>
        <taxon>Stramenopiles</taxon>
        <taxon>Oomycota</taxon>
        <taxon>Peronosporomycetes</taxon>
        <taxon>Peronosporales</taxon>
        <taxon>Peronosporaceae</taxon>
        <taxon>Phytophthora</taxon>
    </lineage>
</organism>
<evidence type="ECO:0000313" key="4">
    <source>
        <dbReference type="Proteomes" id="UP001165083"/>
    </source>
</evidence>
<dbReference type="AlphaFoldDB" id="A0A9W6X963"/>
<protein>
    <submittedName>
        <fullName evidence="3">Unnamed protein product</fullName>
    </submittedName>
</protein>
<keyword evidence="4" id="KW-1185">Reference proteome</keyword>
<dbReference type="SMART" id="SM00465">
    <property type="entry name" value="GIYc"/>
    <property type="match status" value="1"/>
</dbReference>
<evidence type="ECO:0000313" key="3">
    <source>
        <dbReference type="EMBL" id="GMF34077.1"/>
    </source>
</evidence>
<dbReference type="Pfam" id="PF01541">
    <property type="entry name" value="GIY-YIG"/>
    <property type="match status" value="1"/>
</dbReference>
<proteinExistence type="predicted"/>
<evidence type="ECO:0000259" key="2">
    <source>
        <dbReference type="PROSITE" id="PS50164"/>
    </source>
</evidence>
<dbReference type="PROSITE" id="PS50164">
    <property type="entry name" value="GIY_YIG"/>
    <property type="match status" value="1"/>
</dbReference>